<dbReference type="GeneID" id="5470908"/>
<dbReference type="KEGG" id="vg:5470908"/>
<gene>
    <name evidence="1" type="primary">z377L</name>
    <name evidence="1" type="ORF">ATCV1_z377L</name>
</gene>
<accession>A7K8Y7</accession>
<proteinExistence type="predicted"/>
<dbReference type="Proteomes" id="UP000202420">
    <property type="component" value="Segment"/>
</dbReference>
<dbReference type="RefSeq" id="YP_001426858.1">
    <property type="nucleotide sequence ID" value="NC_008724.1"/>
</dbReference>
<protein>
    <submittedName>
        <fullName evidence="1">Uncharacterized protein z377L</fullName>
    </submittedName>
</protein>
<dbReference type="EMBL" id="EF101928">
    <property type="protein sequence ID" value="ABT16511.1"/>
    <property type="molecule type" value="Genomic_DNA"/>
</dbReference>
<organism evidence="1 2">
    <name type="scientific">Chlorovirus heliozoae</name>
    <dbReference type="NCBI Taxonomy" id="322019"/>
    <lineage>
        <taxon>Viruses</taxon>
        <taxon>Varidnaviria</taxon>
        <taxon>Bamfordvirae</taxon>
        <taxon>Nucleocytoviricota</taxon>
        <taxon>Megaviricetes</taxon>
        <taxon>Algavirales</taxon>
        <taxon>Phycodnaviridae</taxon>
        <taxon>Chlorovirus</taxon>
    </lineage>
</organism>
<keyword evidence="2" id="KW-1185">Reference proteome</keyword>
<name>A7K8Y7_9PHYC</name>
<evidence type="ECO:0000313" key="1">
    <source>
        <dbReference type="EMBL" id="ABT16511.1"/>
    </source>
</evidence>
<evidence type="ECO:0000313" key="2">
    <source>
        <dbReference type="Proteomes" id="UP000202420"/>
    </source>
</evidence>
<reference evidence="1 2" key="1">
    <citation type="submission" date="2006-09" db="EMBL/GenBank/DDBJ databases">
        <title>Sequence and annotation of the 288-kb ATCV-1 virus that infects an endosymbiotic Chlorella strain of the heliozoon Acanthocystis turfacea.</title>
        <authorList>
            <person name="Fitzgerald L.A."/>
            <person name="Graves M.V."/>
            <person name="Li X."/>
            <person name="Pfitzner A.J.P."/>
            <person name="Hartigan J."/>
            <person name="Van Etten J.L."/>
        </authorList>
    </citation>
    <scope>NUCLEOTIDE SEQUENCE [LARGE SCALE GENOMIC DNA]</scope>
    <source>
        <strain evidence="1 2">ATCV-1</strain>
    </source>
</reference>
<sequence length="85" mass="9338">MDLCKILLIKRYSHGHVPVRHALAVVNSVEKAGVQVHTVETALVNDSPYNFLAVRFVGDRGLLPALVLSHLCHAVRQPFAGRTDV</sequence>